<dbReference type="AlphaFoldDB" id="A0A1F8DVM6"/>
<accession>A0A1F8DVM6</accession>
<evidence type="ECO:0000313" key="2">
    <source>
        <dbReference type="Proteomes" id="UP000177029"/>
    </source>
</evidence>
<reference evidence="1 2" key="1">
    <citation type="journal article" date="2016" name="Nat. Commun.">
        <title>Thousands of microbial genomes shed light on interconnected biogeochemical processes in an aquifer system.</title>
        <authorList>
            <person name="Anantharaman K."/>
            <person name="Brown C.T."/>
            <person name="Hug L.A."/>
            <person name="Sharon I."/>
            <person name="Castelle C.J."/>
            <person name="Probst A.J."/>
            <person name="Thomas B.C."/>
            <person name="Singh A."/>
            <person name="Wilkins M.J."/>
            <person name="Karaoz U."/>
            <person name="Brodie E.L."/>
            <person name="Williams K.H."/>
            <person name="Hubbard S.S."/>
            <person name="Banfield J.F."/>
        </authorList>
    </citation>
    <scope>NUCLEOTIDE SEQUENCE [LARGE SCALE GENOMIC DNA]</scope>
</reference>
<dbReference type="STRING" id="1802555.A2755_00965"/>
<organism evidence="1 2">
    <name type="scientific">Candidatus Wolfebacteria bacterium RIFCSPHIGHO2_01_FULL_48_22</name>
    <dbReference type="NCBI Taxonomy" id="1802555"/>
    <lineage>
        <taxon>Bacteria</taxon>
        <taxon>Candidatus Wolfeibacteriota</taxon>
    </lineage>
</organism>
<sequence>MHKSPKLFIEAVFRASDVLILAPHGGNIEVGTTEIASFLAGDRYSFYSLSAPNHKPSHLFDEPRCVELVQKSLLVIAIHGMRENSEKIVIGGLYDSELLIDRLRESGFEAESAERYPLLAGVHPNNICNRGILKRGVQIEVATRMRDRLMRESGMRERFKKVVDVFIAHALQKSRS</sequence>
<protein>
    <recommendedName>
        <fullName evidence="3">Replication protein</fullName>
    </recommendedName>
</protein>
<proteinExistence type="predicted"/>
<evidence type="ECO:0000313" key="1">
    <source>
        <dbReference type="EMBL" id="OGM91918.1"/>
    </source>
</evidence>
<dbReference type="Proteomes" id="UP000177029">
    <property type="component" value="Unassembled WGS sequence"/>
</dbReference>
<dbReference type="Pfam" id="PF05908">
    <property type="entry name" value="Gamma_PGA_hydro"/>
    <property type="match status" value="1"/>
</dbReference>
<name>A0A1F8DVM6_9BACT</name>
<dbReference type="EMBL" id="MGIP01000005">
    <property type="protein sequence ID" value="OGM91918.1"/>
    <property type="molecule type" value="Genomic_DNA"/>
</dbReference>
<comment type="caution">
    <text evidence="1">The sequence shown here is derived from an EMBL/GenBank/DDBJ whole genome shotgun (WGS) entry which is preliminary data.</text>
</comment>
<dbReference type="InterPro" id="IPR038128">
    <property type="entry name" value="Gamma_PGA_hydro_sf"/>
</dbReference>
<dbReference type="InterPro" id="IPR008585">
    <property type="entry name" value="Gamma_PGA_hydro"/>
</dbReference>
<evidence type="ECO:0008006" key="3">
    <source>
        <dbReference type="Google" id="ProtNLM"/>
    </source>
</evidence>
<gene>
    <name evidence="1" type="ORF">A2755_00965</name>
</gene>
<dbReference type="Gene3D" id="3.40.630.100">
    <property type="entry name" value="Poly-gamma-glutamate hydrolase, zinc-binding motif"/>
    <property type="match status" value="1"/>
</dbReference>